<dbReference type="EMBL" id="JAWJZF010000360">
    <property type="protein sequence ID" value="MDX2293572.1"/>
    <property type="molecule type" value="Genomic_DNA"/>
</dbReference>
<dbReference type="SUPFAM" id="SSF53901">
    <property type="entry name" value="Thiolase-like"/>
    <property type="match status" value="1"/>
</dbReference>
<evidence type="ECO:0000313" key="2">
    <source>
        <dbReference type="Proteomes" id="UP001278571"/>
    </source>
</evidence>
<dbReference type="Proteomes" id="UP001278571">
    <property type="component" value="Unassembled WGS sequence"/>
</dbReference>
<feature type="non-terminal residue" evidence="1">
    <location>
        <position position="1"/>
    </location>
</feature>
<dbReference type="InterPro" id="IPR016039">
    <property type="entry name" value="Thiolase-like"/>
</dbReference>
<organism evidence="1 2">
    <name type="scientific">Streptomyces roseolus</name>
    <dbReference type="NCBI Taxonomy" id="67358"/>
    <lineage>
        <taxon>Bacteria</taxon>
        <taxon>Bacillati</taxon>
        <taxon>Actinomycetota</taxon>
        <taxon>Actinomycetes</taxon>
        <taxon>Kitasatosporales</taxon>
        <taxon>Streptomycetaceae</taxon>
        <taxon>Streptomyces</taxon>
    </lineage>
</organism>
<name>A0ABU4K741_9ACTN</name>
<comment type="caution">
    <text evidence="1">The sequence shown here is derived from an EMBL/GenBank/DDBJ whole genome shotgun (WGS) entry which is preliminary data.</text>
</comment>
<protein>
    <submittedName>
        <fullName evidence="1">Lipid-transfer protein</fullName>
    </submittedName>
</protein>
<accession>A0ABU4K741</accession>
<sequence length="114" mass="11993">EAVKAALDDAGLTPADVDGMITFTLDGSDEVGISRCLGVQDLKYNVRIPQGGAASVATIFHAMAAIQSGVCNTVVIWRAMNERSQYRFGQPQARGAIPVGGGSTFMEWCLPFGA</sequence>
<keyword evidence="2" id="KW-1185">Reference proteome</keyword>
<evidence type="ECO:0000313" key="1">
    <source>
        <dbReference type="EMBL" id="MDX2293572.1"/>
    </source>
</evidence>
<proteinExistence type="predicted"/>
<dbReference type="Gene3D" id="3.40.47.10">
    <property type="match status" value="1"/>
</dbReference>
<gene>
    <name evidence="1" type="ORF">R2363_15495</name>
</gene>
<reference evidence="1 2" key="1">
    <citation type="submission" date="2023-10" db="EMBL/GenBank/DDBJ databases">
        <authorList>
            <person name="Wang X.X."/>
        </authorList>
    </citation>
    <scope>NUCLEOTIDE SEQUENCE [LARGE SCALE GENOMIC DNA]</scope>
    <source>
        <strain evidence="1 2">NBRC 12816</strain>
    </source>
</reference>
<feature type="non-terminal residue" evidence="1">
    <location>
        <position position="114"/>
    </location>
</feature>